<dbReference type="InterPro" id="IPR006365">
    <property type="entry name" value="Cbl_synth_CobL"/>
</dbReference>
<dbReference type="InterPro" id="IPR029063">
    <property type="entry name" value="SAM-dependent_MTases_sf"/>
</dbReference>
<dbReference type="Proteomes" id="UP000515563">
    <property type="component" value="Chromosome"/>
</dbReference>
<keyword evidence="8" id="KW-1185">Reference proteome</keyword>
<comment type="pathway">
    <text evidence="1">Cofactor biosynthesis; adenosylcobalamin biosynthesis.</text>
</comment>
<dbReference type="AlphaFoldDB" id="A0A7G6WVB8"/>
<keyword evidence="3 7" id="KW-0489">Methyltransferase</keyword>
<dbReference type="NCBIfam" id="TIGR02469">
    <property type="entry name" value="CbiT"/>
    <property type="match status" value="1"/>
</dbReference>
<name>A0A7G6WVB8_9ACTN</name>
<dbReference type="EMBL" id="CP043661">
    <property type="protein sequence ID" value="QNE17933.1"/>
    <property type="molecule type" value="Genomic_DNA"/>
</dbReference>
<proteinExistence type="predicted"/>
<dbReference type="InterPro" id="IPR012818">
    <property type="entry name" value="CbiE"/>
</dbReference>
<keyword evidence="2" id="KW-0169">Cobalamin biosynthesis</keyword>
<dbReference type="UniPathway" id="UPA00148"/>
<gene>
    <name evidence="7" type="primary">cbiE</name>
    <name evidence="7" type="ORF">F1D05_08585</name>
</gene>
<dbReference type="CDD" id="cd11644">
    <property type="entry name" value="Precorrin-6Y-MT"/>
    <property type="match status" value="1"/>
</dbReference>
<dbReference type="NCBIfam" id="TIGR02467">
    <property type="entry name" value="CbiE"/>
    <property type="match status" value="1"/>
</dbReference>
<dbReference type="GO" id="GO:0009236">
    <property type="term" value="P:cobalamin biosynthetic process"/>
    <property type="evidence" value="ECO:0007669"/>
    <property type="project" value="UniProtKB-UniPathway"/>
</dbReference>
<protein>
    <submittedName>
        <fullName evidence="7">Precorrin-6y C5,15-methyltransferase (Decarboxylating) subunit CbiE</fullName>
    </submittedName>
</protein>
<evidence type="ECO:0000256" key="4">
    <source>
        <dbReference type="ARBA" id="ARBA00022679"/>
    </source>
</evidence>
<dbReference type="InterPro" id="IPR014776">
    <property type="entry name" value="4pyrrole_Mease_sub2"/>
</dbReference>
<dbReference type="Gene3D" id="3.40.50.150">
    <property type="entry name" value="Vaccinia Virus protein VP39"/>
    <property type="match status" value="1"/>
</dbReference>
<accession>A0A7G6WVB8</accession>
<dbReference type="SUPFAM" id="SSF53790">
    <property type="entry name" value="Tetrapyrrole methylase"/>
    <property type="match status" value="1"/>
</dbReference>
<keyword evidence="4 7" id="KW-0808">Transferase</keyword>
<dbReference type="InterPro" id="IPR000878">
    <property type="entry name" value="4pyrrol_Mease"/>
</dbReference>
<evidence type="ECO:0000259" key="6">
    <source>
        <dbReference type="Pfam" id="PF00590"/>
    </source>
</evidence>
<dbReference type="KEGG" id="kqi:F1D05_08585"/>
<dbReference type="CDD" id="cd02440">
    <property type="entry name" value="AdoMet_MTases"/>
    <property type="match status" value="1"/>
</dbReference>
<dbReference type="InterPro" id="IPR014777">
    <property type="entry name" value="4pyrrole_Mease_sub1"/>
</dbReference>
<dbReference type="Gene3D" id="3.30.950.10">
    <property type="entry name" value="Methyltransferase, Cobalt-precorrin-4 Transmethylase, Domain 2"/>
    <property type="match status" value="1"/>
</dbReference>
<dbReference type="GO" id="GO:0032259">
    <property type="term" value="P:methylation"/>
    <property type="evidence" value="ECO:0007669"/>
    <property type="project" value="UniProtKB-KW"/>
</dbReference>
<dbReference type="SUPFAM" id="SSF53335">
    <property type="entry name" value="S-adenosyl-L-methionine-dependent methyltransferases"/>
    <property type="match status" value="1"/>
</dbReference>
<dbReference type="InterPro" id="IPR050714">
    <property type="entry name" value="Cobalamin_biosynth_MTase"/>
</dbReference>
<dbReference type="InterPro" id="IPR035996">
    <property type="entry name" value="4pyrrol_Methylase_sf"/>
</dbReference>
<reference evidence="8" key="1">
    <citation type="submission" date="2019-09" db="EMBL/GenBank/DDBJ databases">
        <title>Antimicrobial potential of Antarctic Bacteria.</title>
        <authorList>
            <person name="Benaud N."/>
            <person name="Edwards R.J."/>
            <person name="Ferrari B.C."/>
        </authorList>
    </citation>
    <scope>NUCLEOTIDE SEQUENCE [LARGE SCALE GENOMIC DNA]</scope>
    <source>
        <strain evidence="8">SPB151</strain>
    </source>
</reference>
<evidence type="ECO:0000313" key="8">
    <source>
        <dbReference type="Proteomes" id="UP000515563"/>
    </source>
</evidence>
<evidence type="ECO:0000256" key="1">
    <source>
        <dbReference type="ARBA" id="ARBA00004953"/>
    </source>
</evidence>
<dbReference type="PANTHER" id="PTHR43182:SF1">
    <property type="entry name" value="COBALT-PRECORRIN-7 C(5)-METHYLTRANSFERASE"/>
    <property type="match status" value="1"/>
</dbReference>
<sequence>MPDGSRLSAWADRLTVVGVGADGWDGLAPAAREVVGQAEVLMGSARQLALIPDGKAEQVAWPSPLSESLPGLLAAHRGRRICVLASGDPTFHGIGTTLTRLLGADAVRVIPHPSSVSLACARLGWPQDQVQVVSLVGHPLELVQPHIQPGRRLVVLSWGPHTPAEVAKVLTDRGYGGSRFTVLEQLGSDDERVRSTTAAEWAGEVDALNVIGISCAEDGPVLSTAPGLPDSAYESDGQLTKREVRAVTLSRLAPVPGQLLWDVGGGAGSIAIEWSRHHPSCRAVAIERDSDRAERLERNAAALGVVVRSVLGKAPEALAELESPDAVFVGGGATAEGMIETCWEALKPGGRLVVNGVTLETEALIARWYGELGGDLVRLDVQRASPVGNMTGWRPAMPVTIWSVTK</sequence>
<dbReference type="GO" id="GO:0008276">
    <property type="term" value="F:protein methyltransferase activity"/>
    <property type="evidence" value="ECO:0007669"/>
    <property type="project" value="InterPro"/>
</dbReference>
<evidence type="ECO:0000256" key="3">
    <source>
        <dbReference type="ARBA" id="ARBA00022603"/>
    </source>
</evidence>
<dbReference type="PANTHER" id="PTHR43182">
    <property type="entry name" value="COBALT-PRECORRIN-6B C(15)-METHYLTRANSFERASE (DECARBOXYLATING)"/>
    <property type="match status" value="1"/>
</dbReference>
<dbReference type="Gene3D" id="3.40.1010.10">
    <property type="entry name" value="Cobalt-precorrin-4 Transmethylase, Domain 1"/>
    <property type="match status" value="1"/>
</dbReference>
<evidence type="ECO:0000313" key="7">
    <source>
        <dbReference type="EMBL" id="QNE17933.1"/>
    </source>
</evidence>
<evidence type="ECO:0000256" key="2">
    <source>
        <dbReference type="ARBA" id="ARBA00022573"/>
    </source>
</evidence>
<reference evidence="7 8" key="2">
    <citation type="journal article" date="2020" name="Microbiol. Resour. Announc.">
        <title>Antarctic desert soil bacteria exhibit high novel natural product potential, evaluated through long-read genome sequencing and comparative genomics.</title>
        <authorList>
            <person name="Benaud N."/>
            <person name="Edwards R.J."/>
            <person name="Amos T.G."/>
            <person name="D'Agostino P.M."/>
            <person name="Gutierrez-Chavez C."/>
            <person name="Montgomery K."/>
            <person name="Nicetic I."/>
            <person name="Ferrari B.C."/>
        </authorList>
    </citation>
    <scope>NUCLEOTIDE SEQUENCE [LARGE SCALE GENOMIC DNA]</scope>
    <source>
        <strain evidence="7 8">SPB151</strain>
    </source>
</reference>
<dbReference type="Pfam" id="PF00590">
    <property type="entry name" value="TP_methylase"/>
    <property type="match status" value="1"/>
</dbReference>
<dbReference type="RefSeq" id="WP_185446766.1">
    <property type="nucleotide sequence ID" value="NZ_CP043661.1"/>
</dbReference>
<keyword evidence="5" id="KW-0949">S-adenosyl-L-methionine</keyword>
<evidence type="ECO:0000256" key="5">
    <source>
        <dbReference type="ARBA" id="ARBA00022691"/>
    </source>
</evidence>
<feature type="domain" description="Tetrapyrrole methylase" evidence="6">
    <location>
        <begin position="13"/>
        <end position="200"/>
    </location>
</feature>
<organism evidence="7 8">
    <name type="scientific">Kribbella qitaiheensis</name>
    <dbReference type="NCBI Taxonomy" id="1544730"/>
    <lineage>
        <taxon>Bacteria</taxon>
        <taxon>Bacillati</taxon>
        <taxon>Actinomycetota</taxon>
        <taxon>Actinomycetes</taxon>
        <taxon>Propionibacteriales</taxon>
        <taxon>Kribbellaceae</taxon>
        <taxon>Kribbella</taxon>
    </lineage>
</organism>
<dbReference type="PIRSF" id="PIRSF036428">
    <property type="entry name" value="CobL"/>
    <property type="match status" value="1"/>
</dbReference>
<dbReference type="InterPro" id="IPR014008">
    <property type="entry name" value="Cbl_synth_MTase_CbiT"/>
</dbReference>